<evidence type="ECO:0000313" key="8">
    <source>
        <dbReference type="Proteomes" id="UP000321947"/>
    </source>
</evidence>
<dbReference type="EMBL" id="SSTD01010954">
    <property type="protein sequence ID" value="TYK11021.1"/>
    <property type="molecule type" value="Genomic_DNA"/>
</dbReference>
<protein>
    <submittedName>
        <fullName evidence="6">Retrotransposable element Tf2</fullName>
    </submittedName>
</protein>
<dbReference type="Proteomes" id="UP000321947">
    <property type="component" value="Unassembled WGS sequence"/>
</dbReference>
<dbReference type="Gene3D" id="3.10.10.10">
    <property type="entry name" value="HIV Type 1 Reverse Transcriptase, subunit A, domain 1"/>
    <property type="match status" value="1"/>
</dbReference>
<evidence type="ECO:0000259" key="4">
    <source>
        <dbReference type="Pfam" id="PF17921"/>
    </source>
</evidence>
<dbReference type="Gene3D" id="3.10.20.370">
    <property type="match status" value="1"/>
</dbReference>
<comment type="caution">
    <text evidence="6">The sequence shown here is derived from an EMBL/GenBank/DDBJ whole genome shotgun (WGS) entry which is preliminary data.</text>
</comment>
<evidence type="ECO:0000313" key="6">
    <source>
        <dbReference type="EMBL" id="TYK11021.1"/>
    </source>
</evidence>
<reference evidence="7 8" key="1">
    <citation type="submission" date="2019-08" db="EMBL/GenBank/DDBJ databases">
        <title>Draft genome sequences of two oriental melons (Cucumis melo L. var makuwa).</title>
        <authorList>
            <person name="Kwon S.-Y."/>
        </authorList>
    </citation>
    <scope>NUCLEOTIDE SEQUENCE [LARGE SCALE GENOMIC DNA]</scope>
    <source>
        <strain evidence="8">cv. Chang Bougi</strain>
        <strain evidence="7">cv. SW 3</strain>
        <tissue evidence="6">Leaf</tissue>
    </source>
</reference>
<feature type="compositionally biased region" description="Polar residues" evidence="2">
    <location>
        <begin position="40"/>
        <end position="51"/>
    </location>
</feature>
<evidence type="ECO:0000256" key="1">
    <source>
        <dbReference type="ARBA" id="ARBA00023268"/>
    </source>
</evidence>
<dbReference type="Gene3D" id="3.30.70.270">
    <property type="match status" value="1"/>
</dbReference>
<dbReference type="Gene3D" id="1.10.340.70">
    <property type="match status" value="1"/>
</dbReference>
<keyword evidence="1" id="KW-0511">Multifunctional enzyme</keyword>
<evidence type="ECO:0000259" key="3">
    <source>
        <dbReference type="Pfam" id="PF17919"/>
    </source>
</evidence>
<dbReference type="InterPro" id="IPR043502">
    <property type="entry name" value="DNA/RNA_pol_sf"/>
</dbReference>
<evidence type="ECO:0000256" key="2">
    <source>
        <dbReference type="SAM" id="MobiDB-lite"/>
    </source>
</evidence>
<dbReference type="SUPFAM" id="SSF56672">
    <property type="entry name" value="DNA/RNA polymerases"/>
    <property type="match status" value="1"/>
</dbReference>
<dbReference type="InterPro" id="IPR041588">
    <property type="entry name" value="Integrase_H2C2"/>
</dbReference>
<dbReference type="EMBL" id="SSTE01008633">
    <property type="protein sequence ID" value="KAA0054894.1"/>
    <property type="molecule type" value="Genomic_DNA"/>
</dbReference>
<evidence type="ECO:0000313" key="5">
    <source>
        <dbReference type="EMBL" id="KAA0054894.1"/>
    </source>
</evidence>
<dbReference type="InterPro" id="IPR050951">
    <property type="entry name" value="Retrovirus_Pol_polyprotein"/>
</dbReference>
<dbReference type="Proteomes" id="UP000321393">
    <property type="component" value="Unassembled WGS sequence"/>
</dbReference>
<accession>A0A5D3CGU4</accession>
<dbReference type="Pfam" id="PF17921">
    <property type="entry name" value="Integrase_H2C2"/>
    <property type="match status" value="1"/>
</dbReference>
<organism evidence="6 8">
    <name type="scientific">Cucumis melo var. makuwa</name>
    <name type="common">Oriental melon</name>
    <dbReference type="NCBI Taxonomy" id="1194695"/>
    <lineage>
        <taxon>Eukaryota</taxon>
        <taxon>Viridiplantae</taxon>
        <taxon>Streptophyta</taxon>
        <taxon>Embryophyta</taxon>
        <taxon>Tracheophyta</taxon>
        <taxon>Spermatophyta</taxon>
        <taxon>Magnoliopsida</taxon>
        <taxon>eudicotyledons</taxon>
        <taxon>Gunneridae</taxon>
        <taxon>Pentapetalae</taxon>
        <taxon>rosids</taxon>
        <taxon>fabids</taxon>
        <taxon>Cucurbitales</taxon>
        <taxon>Cucurbitaceae</taxon>
        <taxon>Benincaseae</taxon>
        <taxon>Cucumis</taxon>
    </lineage>
</organism>
<dbReference type="Pfam" id="PF17919">
    <property type="entry name" value="RT_RNaseH_2"/>
    <property type="match status" value="1"/>
</dbReference>
<dbReference type="InterPro" id="IPR043128">
    <property type="entry name" value="Rev_trsase/Diguanyl_cyclase"/>
</dbReference>
<dbReference type="GO" id="GO:0003824">
    <property type="term" value="F:catalytic activity"/>
    <property type="evidence" value="ECO:0007669"/>
    <property type="project" value="UniProtKB-KW"/>
</dbReference>
<name>A0A5D3CGU4_CUCMM</name>
<feature type="region of interest" description="Disordered" evidence="2">
    <location>
        <begin position="35"/>
        <end position="64"/>
    </location>
</feature>
<dbReference type="AlphaFoldDB" id="A0A5D3CGU4"/>
<feature type="domain" description="Integrase zinc-binding" evidence="4">
    <location>
        <begin position="508"/>
        <end position="541"/>
    </location>
</feature>
<dbReference type="InterPro" id="IPR041577">
    <property type="entry name" value="RT_RNaseH_2"/>
</dbReference>
<dbReference type="PANTHER" id="PTHR37984:SF5">
    <property type="entry name" value="PROTEIN NYNRIN-LIKE"/>
    <property type="match status" value="1"/>
</dbReference>
<feature type="domain" description="Reverse transcriptase/retrotransposon-derived protein RNase H-like" evidence="3">
    <location>
        <begin position="366"/>
        <end position="458"/>
    </location>
</feature>
<gene>
    <name evidence="6" type="ORF">E5676_scaffold874G00680</name>
    <name evidence="5" type="ORF">E6C27_scaffold43052G00120</name>
</gene>
<sequence>MEITLRVEQSITEEKLAVELSRRALIVSGFRGREQRRFTPRSQRIPGQSTRSKVRPKPGQKSVASTVKRTPCMSVLGTIEFKEIRELGPRQLSNRELYWFQQRAPAVQAKGSWLKTQATGKGLCYDSIRREGYTRHYYLMLEPLSDGLAIYTLVGDVLLVNEVVVFRKPSFVEMALRGMRKVVPRSLISVLKVEKLLRKGCTTFLAHVVVVHREKLKPEDVPVVKEFLDIFPDDLSGLPLDREIEFTIELLLRITPISQILYRMAPSELKELKLNKVTIRNKYPLPRIDDLFDQLRGTTLFSKIDLKSGYHQLNVRESDIPKTTFRTSKLRHVVLAKGVSVDPQKVEAVVNWEKPASETEVRSFLDRCEQSFQELKKRLVIEPILTLPVTEKDYVVYCDASRQGLGCVLMQDGNVIAYGSRQLKTHECNYPTHDLELAPVVLALKIWRHYLFGEKYHIFSDQKSKANVVADALSRKSRLPKSAFCGIRAALLSELRGSKAVATTEDSEEAHSSAYVMHLGSPDMYRTLKKTYWWPGMKQEIA</sequence>
<dbReference type="OrthoDB" id="782414at2759"/>
<dbReference type="CDD" id="cd09274">
    <property type="entry name" value="RNase_HI_RT_Ty3"/>
    <property type="match status" value="1"/>
</dbReference>
<evidence type="ECO:0000313" key="7">
    <source>
        <dbReference type="Proteomes" id="UP000321393"/>
    </source>
</evidence>
<dbReference type="PANTHER" id="PTHR37984">
    <property type="entry name" value="PROTEIN CBG26694"/>
    <property type="match status" value="1"/>
</dbReference>
<proteinExistence type="predicted"/>